<evidence type="ECO:0000256" key="3">
    <source>
        <dbReference type="ARBA" id="ARBA00022553"/>
    </source>
</evidence>
<evidence type="ECO:0000256" key="7">
    <source>
        <dbReference type="SAM" id="Phobius"/>
    </source>
</evidence>
<keyword evidence="7" id="KW-0812">Transmembrane</keyword>
<proteinExistence type="predicted"/>
<dbReference type="SMART" id="SM00387">
    <property type="entry name" value="HATPase_c"/>
    <property type="match status" value="1"/>
</dbReference>
<dbReference type="PROSITE" id="PS50109">
    <property type="entry name" value="HIS_KIN"/>
    <property type="match status" value="1"/>
</dbReference>
<dbReference type="SUPFAM" id="SSF55874">
    <property type="entry name" value="ATPase domain of HSP90 chaperone/DNA topoisomerase II/histidine kinase"/>
    <property type="match status" value="1"/>
</dbReference>
<sequence>MKLFAKGLLLIAVPGAIELALLGAVFGTQQDAAQAARRADASKQVLWQASSLVDPLMREAARVRTGIALGDPSFIDRHAVWIEFSDRLTQLSRAVADNPVQRARVERMREAANSWRLRVADIADALRAGHHPDDLLTAGDALPPQIAIVRSELAQFVADERQLGDARSASSRRTRERQQTTLIVAVVGSMLVWAAAATVFSRNIGTRLAALGANARRFGDRQPLAPPLPGDDEIAALDAVLHQTSERLQRAAREQAVLKAQLEARAADLASANEHLRQQTQDNEMFIYSVSHDLRSPLVNLQGFSRELQVSCDELRANVDAAGLPAGERARMAQVLDGDVSESLQFLRQAVLRAAAIIDALLRVSRAGRVEYRWERVDVNALVARIVDGVRDTAAARDVRIVVHELPPAWADANALEQAFASLIDNALHFLDPARPGRIEIGALDGPVPTSAGRGDSAAETAVNPSRTHVYYVRDNGVGIPAAYLPKLFHAFQRLHGDDARGQGIGLALVRRIVERHGGRVWLESRVGGQAGAPREPADAGAGSTFFMALPEPSSLAA</sequence>
<dbReference type="EMBL" id="FOAJ01000003">
    <property type="protein sequence ID" value="SEK74609.1"/>
    <property type="molecule type" value="Genomic_DNA"/>
</dbReference>
<dbReference type="Pfam" id="PF02518">
    <property type="entry name" value="HATPase_c"/>
    <property type="match status" value="1"/>
</dbReference>
<dbReference type="SUPFAM" id="SSF47384">
    <property type="entry name" value="Homodimeric domain of signal transducing histidine kinase"/>
    <property type="match status" value="1"/>
</dbReference>
<dbReference type="PANTHER" id="PTHR42878">
    <property type="entry name" value="TWO-COMPONENT HISTIDINE KINASE"/>
    <property type="match status" value="1"/>
</dbReference>
<feature type="transmembrane region" description="Helical" evidence="7">
    <location>
        <begin position="6"/>
        <end position="28"/>
    </location>
</feature>
<evidence type="ECO:0000256" key="1">
    <source>
        <dbReference type="ARBA" id="ARBA00000085"/>
    </source>
</evidence>
<dbReference type="PRINTS" id="PR00344">
    <property type="entry name" value="BCTRLSENSOR"/>
</dbReference>
<feature type="domain" description="Histidine kinase" evidence="8">
    <location>
        <begin position="289"/>
        <end position="554"/>
    </location>
</feature>
<evidence type="ECO:0000256" key="5">
    <source>
        <dbReference type="ARBA" id="ARBA00022777"/>
    </source>
</evidence>
<keyword evidence="10" id="KW-1185">Reference proteome</keyword>
<dbReference type="STRING" id="416943.SAMN05445871_2000"/>
<evidence type="ECO:0000256" key="4">
    <source>
        <dbReference type="ARBA" id="ARBA00022679"/>
    </source>
</evidence>
<dbReference type="RefSeq" id="WP_090544486.1">
    <property type="nucleotide sequence ID" value="NZ_FNSR01000001.1"/>
</dbReference>
<feature type="transmembrane region" description="Helical" evidence="7">
    <location>
        <begin position="180"/>
        <end position="200"/>
    </location>
</feature>
<dbReference type="GO" id="GO:0000156">
    <property type="term" value="F:phosphorelay response regulator activity"/>
    <property type="evidence" value="ECO:0007669"/>
    <property type="project" value="TreeGrafter"/>
</dbReference>
<dbReference type="InterPro" id="IPR003661">
    <property type="entry name" value="HisK_dim/P_dom"/>
</dbReference>
<dbReference type="InterPro" id="IPR004358">
    <property type="entry name" value="Sig_transdc_His_kin-like_C"/>
</dbReference>
<evidence type="ECO:0000259" key="8">
    <source>
        <dbReference type="PROSITE" id="PS50109"/>
    </source>
</evidence>
<keyword evidence="4" id="KW-0808">Transferase</keyword>
<dbReference type="InterPro" id="IPR036097">
    <property type="entry name" value="HisK_dim/P_sf"/>
</dbReference>
<evidence type="ECO:0000313" key="9">
    <source>
        <dbReference type="EMBL" id="SEK74609.1"/>
    </source>
</evidence>
<reference evidence="10" key="1">
    <citation type="submission" date="2016-10" db="EMBL/GenBank/DDBJ databases">
        <authorList>
            <person name="Varghese N."/>
            <person name="Submissions S."/>
        </authorList>
    </citation>
    <scope>NUCLEOTIDE SEQUENCE [LARGE SCALE GENOMIC DNA]</scope>
    <source>
        <strain evidence="10">LMG 26416</strain>
    </source>
</reference>
<dbReference type="InterPro" id="IPR005467">
    <property type="entry name" value="His_kinase_dom"/>
</dbReference>
<dbReference type="InterPro" id="IPR036890">
    <property type="entry name" value="HATPase_C_sf"/>
</dbReference>
<feature type="coiled-coil region" evidence="6">
    <location>
        <begin position="234"/>
        <end position="279"/>
    </location>
</feature>
<dbReference type="GO" id="GO:0007234">
    <property type="term" value="P:osmosensory signaling via phosphorelay pathway"/>
    <property type="evidence" value="ECO:0007669"/>
    <property type="project" value="TreeGrafter"/>
</dbReference>
<evidence type="ECO:0000256" key="6">
    <source>
        <dbReference type="SAM" id="Coils"/>
    </source>
</evidence>
<protein>
    <recommendedName>
        <fullName evidence="2">histidine kinase</fullName>
        <ecNumber evidence="2">2.7.13.3</ecNumber>
    </recommendedName>
</protein>
<evidence type="ECO:0000313" key="10">
    <source>
        <dbReference type="Proteomes" id="UP000199120"/>
    </source>
</evidence>
<keyword evidence="7" id="KW-0472">Membrane</keyword>
<dbReference type="OrthoDB" id="9808408at2"/>
<keyword evidence="6" id="KW-0175">Coiled coil</keyword>
<keyword evidence="5 9" id="KW-0418">Kinase</keyword>
<accession>A0A1H7JJ27</accession>
<comment type="catalytic activity">
    <reaction evidence="1">
        <text>ATP + protein L-histidine = ADP + protein N-phospho-L-histidine.</text>
        <dbReference type="EC" id="2.7.13.3"/>
    </reaction>
</comment>
<evidence type="ECO:0000256" key="2">
    <source>
        <dbReference type="ARBA" id="ARBA00012438"/>
    </source>
</evidence>
<organism evidence="9 10">
    <name type="scientific">Paraburkholderia caballeronis</name>
    <dbReference type="NCBI Taxonomy" id="416943"/>
    <lineage>
        <taxon>Bacteria</taxon>
        <taxon>Pseudomonadati</taxon>
        <taxon>Pseudomonadota</taxon>
        <taxon>Betaproteobacteria</taxon>
        <taxon>Burkholderiales</taxon>
        <taxon>Burkholderiaceae</taxon>
        <taxon>Paraburkholderia</taxon>
    </lineage>
</organism>
<keyword evidence="3" id="KW-0597">Phosphoprotein</keyword>
<gene>
    <name evidence="9" type="ORF">SAMN05192542_103304</name>
</gene>
<dbReference type="Gene3D" id="1.10.287.130">
    <property type="match status" value="1"/>
</dbReference>
<dbReference type="Proteomes" id="UP000199120">
    <property type="component" value="Unassembled WGS sequence"/>
</dbReference>
<dbReference type="EC" id="2.7.13.3" evidence="2"/>
<dbReference type="InterPro" id="IPR003594">
    <property type="entry name" value="HATPase_dom"/>
</dbReference>
<dbReference type="Gene3D" id="3.30.565.10">
    <property type="entry name" value="Histidine kinase-like ATPase, C-terminal domain"/>
    <property type="match status" value="1"/>
</dbReference>
<dbReference type="InterPro" id="IPR050351">
    <property type="entry name" value="BphY/WalK/GraS-like"/>
</dbReference>
<keyword evidence="7" id="KW-1133">Transmembrane helix</keyword>
<dbReference type="PANTHER" id="PTHR42878:SF15">
    <property type="entry name" value="BACTERIOPHYTOCHROME"/>
    <property type="match status" value="1"/>
</dbReference>
<dbReference type="AlphaFoldDB" id="A0A1H7JJ27"/>
<dbReference type="GO" id="GO:0000155">
    <property type="term" value="F:phosphorelay sensor kinase activity"/>
    <property type="evidence" value="ECO:0007669"/>
    <property type="project" value="InterPro"/>
</dbReference>
<dbReference type="CDD" id="cd00082">
    <property type="entry name" value="HisKA"/>
    <property type="match status" value="1"/>
</dbReference>
<name>A0A1H7JJ27_9BURK</name>
<dbReference type="GO" id="GO:0030295">
    <property type="term" value="F:protein kinase activator activity"/>
    <property type="evidence" value="ECO:0007669"/>
    <property type="project" value="TreeGrafter"/>
</dbReference>